<dbReference type="PANTHER" id="PTHR33223:SF6">
    <property type="entry name" value="CCHC-TYPE DOMAIN-CONTAINING PROTEIN"/>
    <property type="match status" value="1"/>
</dbReference>
<gene>
    <name evidence="2" type="ORF">KI387_004788</name>
</gene>
<organism evidence="2 3">
    <name type="scientific">Taxus chinensis</name>
    <name type="common">Chinese yew</name>
    <name type="synonym">Taxus wallichiana var. chinensis</name>
    <dbReference type="NCBI Taxonomy" id="29808"/>
    <lineage>
        <taxon>Eukaryota</taxon>
        <taxon>Viridiplantae</taxon>
        <taxon>Streptophyta</taxon>
        <taxon>Embryophyta</taxon>
        <taxon>Tracheophyta</taxon>
        <taxon>Spermatophyta</taxon>
        <taxon>Pinopsida</taxon>
        <taxon>Pinidae</taxon>
        <taxon>Conifers II</taxon>
        <taxon>Cupressales</taxon>
        <taxon>Taxaceae</taxon>
        <taxon>Taxus</taxon>
    </lineage>
</organism>
<dbReference type="PANTHER" id="PTHR33223">
    <property type="entry name" value="CCHC-TYPE DOMAIN-CONTAINING PROTEIN"/>
    <property type="match status" value="1"/>
</dbReference>
<dbReference type="Proteomes" id="UP000824469">
    <property type="component" value="Unassembled WGS sequence"/>
</dbReference>
<proteinExistence type="predicted"/>
<keyword evidence="3" id="KW-1185">Reference proteome</keyword>
<accession>A0AA38GMN9</accession>
<protein>
    <recommendedName>
        <fullName evidence="1">Retrotransposon gag domain-containing protein</fullName>
    </recommendedName>
</protein>
<evidence type="ECO:0000259" key="1">
    <source>
        <dbReference type="Pfam" id="PF03732"/>
    </source>
</evidence>
<evidence type="ECO:0000313" key="2">
    <source>
        <dbReference type="EMBL" id="KAH9324610.1"/>
    </source>
</evidence>
<dbReference type="InterPro" id="IPR005162">
    <property type="entry name" value="Retrotrans_gag_dom"/>
</dbReference>
<sequence>MAGYPNVVPQDVINRMPKFQGNNAITIDQHLNIFVNMMEDFEIKFEDVYIKLFIHTLEEDAQDQFKYLLDNSIDSWKKMKNAFILQYGDKKYPRFLLSEFEIIKNNPNEFVHDFNTRFNKTLNRLTVIQRPSDVSCLIKYSDSFDKKAAYYLRDKNPGTLRQAFTMVLLIENNIKEVGKPPKREGIKLINQEKPQSSNYVDLEEVVKNLARAIKEISYKLARAEKGIEEGS</sequence>
<dbReference type="Pfam" id="PF03732">
    <property type="entry name" value="Retrotrans_gag"/>
    <property type="match status" value="1"/>
</dbReference>
<dbReference type="AlphaFoldDB" id="A0AA38GMN9"/>
<name>A0AA38GMN9_TAXCH</name>
<reference evidence="2 3" key="1">
    <citation type="journal article" date="2021" name="Nat. Plants">
        <title>The Taxus genome provides insights into paclitaxel biosynthesis.</title>
        <authorList>
            <person name="Xiong X."/>
            <person name="Gou J."/>
            <person name="Liao Q."/>
            <person name="Li Y."/>
            <person name="Zhou Q."/>
            <person name="Bi G."/>
            <person name="Li C."/>
            <person name="Du R."/>
            <person name="Wang X."/>
            <person name="Sun T."/>
            <person name="Guo L."/>
            <person name="Liang H."/>
            <person name="Lu P."/>
            <person name="Wu Y."/>
            <person name="Zhang Z."/>
            <person name="Ro D.K."/>
            <person name="Shang Y."/>
            <person name="Huang S."/>
            <person name="Yan J."/>
        </authorList>
    </citation>
    <scope>NUCLEOTIDE SEQUENCE [LARGE SCALE GENOMIC DNA]</scope>
    <source>
        <strain evidence="2">Ta-2019</strain>
    </source>
</reference>
<dbReference type="EMBL" id="JAHRHJ020000002">
    <property type="protein sequence ID" value="KAH9324610.1"/>
    <property type="molecule type" value="Genomic_DNA"/>
</dbReference>
<comment type="caution">
    <text evidence="2">The sequence shown here is derived from an EMBL/GenBank/DDBJ whole genome shotgun (WGS) entry which is preliminary data.</text>
</comment>
<feature type="domain" description="Retrotransposon gag" evidence="1">
    <location>
        <begin position="51"/>
        <end position="126"/>
    </location>
</feature>
<evidence type="ECO:0000313" key="3">
    <source>
        <dbReference type="Proteomes" id="UP000824469"/>
    </source>
</evidence>